<dbReference type="InterPro" id="IPR011105">
    <property type="entry name" value="Cell_wall_hydrolase_SleB"/>
</dbReference>
<dbReference type="EMBL" id="CP018171">
    <property type="protein sequence ID" value="APH72106.1"/>
    <property type="molecule type" value="Genomic_DNA"/>
</dbReference>
<evidence type="ECO:0000313" key="3">
    <source>
        <dbReference type="EMBL" id="APH72106.1"/>
    </source>
</evidence>
<proteinExistence type="predicted"/>
<dbReference type="Pfam" id="PF07486">
    <property type="entry name" value="Hydrolase_2"/>
    <property type="match status" value="1"/>
</dbReference>
<dbReference type="GO" id="GO:0016787">
    <property type="term" value="F:hydrolase activity"/>
    <property type="evidence" value="ECO:0007669"/>
    <property type="project" value="InterPro"/>
</dbReference>
<dbReference type="AlphaFoldDB" id="A0A1L3SRT0"/>
<sequence>MLRKLVRPASGPSRSPFRVALALPFLVLSVQMGQAKTTTIPDEEKKCLATAIYFEARGEPKSGQAAVAQVILNRVEAQAYPDTICEVVYQNREKRNACQFSFACDGKPDVPRDTRAWTRAKEVGSNVLDGRDLIAGIKSATHYHADYVSPYWAPKMRRLSKVGRHIFYQA</sequence>
<dbReference type="Proteomes" id="UP000182840">
    <property type="component" value="Chromosome"/>
</dbReference>
<gene>
    <name evidence="3" type="ORF">BSQ44_12590</name>
</gene>
<feature type="signal peptide" evidence="1">
    <location>
        <begin position="1"/>
        <end position="35"/>
    </location>
</feature>
<evidence type="ECO:0000259" key="2">
    <source>
        <dbReference type="Pfam" id="PF07486"/>
    </source>
</evidence>
<dbReference type="KEGG" id="meso:BSQ44_12590"/>
<organism evidence="3 4">
    <name type="scientific">Aquibium oceanicum</name>
    <dbReference type="NCBI Taxonomy" id="1670800"/>
    <lineage>
        <taxon>Bacteria</taxon>
        <taxon>Pseudomonadati</taxon>
        <taxon>Pseudomonadota</taxon>
        <taxon>Alphaproteobacteria</taxon>
        <taxon>Hyphomicrobiales</taxon>
        <taxon>Phyllobacteriaceae</taxon>
        <taxon>Aquibium</taxon>
    </lineage>
</organism>
<accession>A0A1L3SRT0</accession>
<keyword evidence="1" id="KW-0732">Signal</keyword>
<keyword evidence="4" id="KW-1185">Reference proteome</keyword>
<dbReference type="InterPro" id="IPR042047">
    <property type="entry name" value="SleB_dom1"/>
</dbReference>
<dbReference type="Gene3D" id="1.10.10.2520">
    <property type="entry name" value="Cell wall hydrolase SleB, domain 1"/>
    <property type="match status" value="1"/>
</dbReference>
<dbReference type="STRING" id="1670800.BSQ44_12590"/>
<dbReference type="RefSeq" id="WP_072604631.1">
    <property type="nucleotide sequence ID" value="NZ_CP018171.1"/>
</dbReference>
<evidence type="ECO:0000256" key="1">
    <source>
        <dbReference type="SAM" id="SignalP"/>
    </source>
</evidence>
<feature type="domain" description="Cell wall hydrolase SleB" evidence="2">
    <location>
        <begin position="58"/>
        <end position="168"/>
    </location>
</feature>
<protein>
    <recommendedName>
        <fullName evidence="2">Cell wall hydrolase SleB domain-containing protein</fullName>
    </recommendedName>
</protein>
<evidence type="ECO:0000313" key="4">
    <source>
        <dbReference type="Proteomes" id="UP000182840"/>
    </source>
</evidence>
<reference evidence="4" key="1">
    <citation type="submission" date="2016-11" db="EMBL/GenBank/DDBJ databases">
        <title>Mesorhizobium oceanicum sp. nov., isolated from deep seawater in South China Sea.</title>
        <authorList>
            <person name="Fu G.-Y."/>
        </authorList>
    </citation>
    <scope>NUCLEOTIDE SEQUENCE [LARGE SCALE GENOMIC DNA]</scope>
    <source>
        <strain evidence="4">B7</strain>
    </source>
</reference>
<feature type="chain" id="PRO_5012069188" description="Cell wall hydrolase SleB domain-containing protein" evidence="1">
    <location>
        <begin position="36"/>
        <end position="170"/>
    </location>
</feature>
<name>A0A1L3SRT0_9HYPH</name>